<sequence length="120" mass="13810">MEYQVYKNVGKNILFISTIGLSSIFIAKTIIKRRRQEQFNPTAKANEDKYLDDKLNKETDFYANLAKVRPGFPLPEKDASGNIEPVPHYERKSKYEASGTSYSSRKAGDRLGFLDRRENN</sequence>
<proteinExistence type="predicted"/>
<reference evidence="3 4" key="1">
    <citation type="journal article" date="2023" name="Elife">
        <title>Identification of key yeast species and microbe-microbe interactions impacting larval growth of Drosophila in the wild.</title>
        <authorList>
            <person name="Mure A."/>
            <person name="Sugiura Y."/>
            <person name="Maeda R."/>
            <person name="Honda K."/>
            <person name="Sakurai N."/>
            <person name="Takahashi Y."/>
            <person name="Watada M."/>
            <person name="Katoh T."/>
            <person name="Gotoh A."/>
            <person name="Gotoh Y."/>
            <person name="Taniguchi I."/>
            <person name="Nakamura K."/>
            <person name="Hayashi T."/>
            <person name="Katayama T."/>
            <person name="Uemura T."/>
            <person name="Hattori Y."/>
        </authorList>
    </citation>
    <scope>NUCLEOTIDE SEQUENCE [LARGE SCALE GENOMIC DNA]</scope>
    <source>
        <strain evidence="3 4">KH-74</strain>
    </source>
</reference>
<organism evidence="3 4">
    <name type="scientific">Maudiozyma humilis</name>
    <name type="common">Sour dough yeast</name>
    <name type="synonym">Kazachstania humilis</name>
    <dbReference type="NCBI Taxonomy" id="51915"/>
    <lineage>
        <taxon>Eukaryota</taxon>
        <taxon>Fungi</taxon>
        <taxon>Dikarya</taxon>
        <taxon>Ascomycota</taxon>
        <taxon>Saccharomycotina</taxon>
        <taxon>Saccharomycetes</taxon>
        <taxon>Saccharomycetales</taxon>
        <taxon>Saccharomycetaceae</taxon>
        <taxon>Maudiozyma</taxon>
    </lineage>
</organism>
<keyword evidence="2" id="KW-0472">Membrane</keyword>
<protein>
    <submittedName>
        <fullName evidence="3">Coi1 protein</fullName>
    </submittedName>
</protein>
<comment type="caution">
    <text evidence="3">The sequence shown here is derived from an EMBL/GenBank/DDBJ whole genome shotgun (WGS) entry which is preliminary data.</text>
</comment>
<evidence type="ECO:0000313" key="4">
    <source>
        <dbReference type="Proteomes" id="UP001377567"/>
    </source>
</evidence>
<feature type="transmembrane region" description="Helical" evidence="2">
    <location>
        <begin position="12"/>
        <end position="31"/>
    </location>
</feature>
<evidence type="ECO:0000256" key="2">
    <source>
        <dbReference type="SAM" id="Phobius"/>
    </source>
</evidence>
<evidence type="ECO:0000256" key="1">
    <source>
        <dbReference type="SAM" id="MobiDB-lite"/>
    </source>
</evidence>
<feature type="compositionally biased region" description="Basic and acidic residues" evidence="1">
    <location>
        <begin position="106"/>
        <end position="120"/>
    </location>
</feature>
<evidence type="ECO:0000313" key="3">
    <source>
        <dbReference type="EMBL" id="GMM58761.1"/>
    </source>
</evidence>
<feature type="region of interest" description="Disordered" evidence="1">
    <location>
        <begin position="72"/>
        <end position="120"/>
    </location>
</feature>
<dbReference type="AlphaFoldDB" id="A0AAV5S5K5"/>
<gene>
    <name evidence="3" type="ORF">DAKH74_053780</name>
</gene>
<keyword evidence="2" id="KW-0812">Transmembrane</keyword>
<keyword evidence="4" id="KW-1185">Reference proteome</keyword>
<name>A0AAV5S5K5_MAUHU</name>
<dbReference type="Proteomes" id="UP001377567">
    <property type="component" value="Unassembled WGS sequence"/>
</dbReference>
<dbReference type="EMBL" id="BTGD01000025">
    <property type="protein sequence ID" value="GMM58761.1"/>
    <property type="molecule type" value="Genomic_DNA"/>
</dbReference>
<keyword evidence="2" id="KW-1133">Transmembrane helix</keyword>
<accession>A0AAV5S5K5</accession>